<keyword evidence="1" id="KW-0472">Membrane</keyword>
<accession>A0A397UHW0</accession>
<feature type="transmembrane region" description="Helical" evidence="1">
    <location>
        <begin position="7"/>
        <end position="27"/>
    </location>
</feature>
<sequence>MTALHCLLYVCKLLIIYLSPFTLQRMQYLYLCVRSKIKLLQFISSLLFIFKFVIYILLIGKYETKKNLSHVNFISSDAGERLLLFFEDITEIRDPYYLDHIIKEQNLCEKFSSELNSKVNAQKADLYLISNGRIYSALEGCLLVQEFSKQPWIKFLRKKTSETRSLLNKAQITNFLQGILNENINIEDNKFINNEFRNCYGENWTILHFSIQKIIKGTRQRRDLVI</sequence>
<evidence type="ECO:0000313" key="2">
    <source>
        <dbReference type="EMBL" id="RIB09704.1"/>
    </source>
</evidence>
<comment type="caution">
    <text evidence="2">The sequence shown here is derived from an EMBL/GenBank/DDBJ whole genome shotgun (WGS) entry which is preliminary data.</text>
</comment>
<gene>
    <name evidence="2" type="ORF">C2G38_248791</name>
</gene>
<evidence type="ECO:0000313" key="3">
    <source>
        <dbReference type="Proteomes" id="UP000266673"/>
    </source>
</evidence>
<proteinExistence type="predicted"/>
<name>A0A397UHW0_9GLOM</name>
<reference evidence="2 3" key="1">
    <citation type="submission" date="2018-06" db="EMBL/GenBank/DDBJ databases">
        <title>Comparative genomics reveals the genomic features of Rhizophagus irregularis, R. cerebriforme, R. diaphanum and Gigaspora rosea, and their symbiotic lifestyle signature.</title>
        <authorList>
            <person name="Morin E."/>
            <person name="San Clemente H."/>
            <person name="Chen E.C.H."/>
            <person name="De La Providencia I."/>
            <person name="Hainaut M."/>
            <person name="Kuo A."/>
            <person name="Kohler A."/>
            <person name="Murat C."/>
            <person name="Tang N."/>
            <person name="Roy S."/>
            <person name="Loubradou J."/>
            <person name="Henrissat B."/>
            <person name="Grigoriev I.V."/>
            <person name="Corradi N."/>
            <person name="Roux C."/>
            <person name="Martin F.M."/>
        </authorList>
    </citation>
    <scope>NUCLEOTIDE SEQUENCE [LARGE SCALE GENOMIC DNA]</scope>
    <source>
        <strain evidence="2 3">DAOM 194757</strain>
    </source>
</reference>
<dbReference type="Proteomes" id="UP000266673">
    <property type="component" value="Unassembled WGS sequence"/>
</dbReference>
<dbReference type="EMBL" id="QKWP01001336">
    <property type="protein sequence ID" value="RIB09704.1"/>
    <property type="molecule type" value="Genomic_DNA"/>
</dbReference>
<keyword evidence="1" id="KW-1133">Transmembrane helix</keyword>
<feature type="transmembrane region" description="Helical" evidence="1">
    <location>
        <begin position="39"/>
        <end position="59"/>
    </location>
</feature>
<keyword evidence="1" id="KW-0812">Transmembrane</keyword>
<organism evidence="2 3">
    <name type="scientific">Gigaspora rosea</name>
    <dbReference type="NCBI Taxonomy" id="44941"/>
    <lineage>
        <taxon>Eukaryota</taxon>
        <taxon>Fungi</taxon>
        <taxon>Fungi incertae sedis</taxon>
        <taxon>Mucoromycota</taxon>
        <taxon>Glomeromycotina</taxon>
        <taxon>Glomeromycetes</taxon>
        <taxon>Diversisporales</taxon>
        <taxon>Gigasporaceae</taxon>
        <taxon>Gigaspora</taxon>
    </lineage>
</organism>
<evidence type="ECO:0000256" key="1">
    <source>
        <dbReference type="SAM" id="Phobius"/>
    </source>
</evidence>
<keyword evidence="3" id="KW-1185">Reference proteome</keyword>
<dbReference type="AlphaFoldDB" id="A0A397UHW0"/>
<protein>
    <submittedName>
        <fullName evidence="2">Uncharacterized protein</fullName>
    </submittedName>
</protein>